<feature type="transmembrane region" description="Helical" evidence="6">
    <location>
        <begin position="202"/>
        <end position="220"/>
    </location>
</feature>
<feature type="transmembrane region" description="Helical" evidence="6">
    <location>
        <begin position="400"/>
        <end position="420"/>
    </location>
</feature>
<feature type="transmembrane region" description="Helical" evidence="6">
    <location>
        <begin position="99"/>
        <end position="118"/>
    </location>
</feature>
<comment type="subcellular location">
    <subcellularLocation>
        <location evidence="1">Membrane</location>
        <topology evidence="1">Multi-pass membrane protein</topology>
    </subcellularLocation>
</comment>
<dbReference type="Pfam" id="PF02133">
    <property type="entry name" value="Transp_cyt_pur"/>
    <property type="match status" value="1"/>
</dbReference>
<dbReference type="InterPro" id="IPR001248">
    <property type="entry name" value="Pur-cyt_permease"/>
</dbReference>
<keyword evidence="4 6" id="KW-1133">Transmembrane helix</keyword>
<dbReference type="RefSeq" id="WP_407327785.1">
    <property type="nucleotide sequence ID" value="NZ_CP136865.1"/>
</dbReference>
<feature type="transmembrane region" description="Helical" evidence="6">
    <location>
        <begin position="55"/>
        <end position="78"/>
    </location>
</feature>
<dbReference type="PANTHER" id="PTHR30569:SF0">
    <property type="entry name" value="CYTOSINE PERMEASE"/>
    <property type="match status" value="1"/>
</dbReference>
<evidence type="ECO:0000256" key="5">
    <source>
        <dbReference type="ARBA" id="ARBA00023136"/>
    </source>
</evidence>
<feature type="transmembrane region" description="Helical" evidence="6">
    <location>
        <begin position="264"/>
        <end position="287"/>
    </location>
</feature>
<feature type="transmembrane region" description="Helical" evidence="6">
    <location>
        <begin position="308"/>
        <end position="328"/>
    </location>
</feature>
<dbReference type="InterPro" id="IPR030191">
    <property type="entry name" value="CodB"/>
</dbReference>
<feature type="transmembrane region" description="Helical" evidence="6">
    <location>
        <begin position="232"/>
        <end position="258"/>
    </location>
</feature>
<evidence type="ECO:0000256" key="4">
    <source>
        <dbReference type="ARBA" id="ARBA00022989"/>
    </source>
</evidence>
<name>A0ABZ0IDD1_9GAMM</name>
<evidence type="ECO:0000313" key="8">
    <source>
        <dbReference type="Proteomes" id="UP001626549"/>
    </source>
</evidence>
<dbReference type="EMBL" id="CP136865">
    <property type="protein sequence ID" value="WOJ97098.1"/>
    <property type="molecule type" value="Genomic_DNA"/>
</dbReference>
<dbReference type="Gene3D" id="1.10.4160.10">
    <property type="entry name" value="Hydantoin permease"/>
    <property type="match status" value="1"/>
</dbReference>
<evidence type="ECO:0000256" key="1">
    <source>
        <dbReference type="ARBA" id="ARBA00004141"/>
    </source>
</evidence>
<feature type="transmembrane region" description="Helical" evidence="6">
    <location>
        <begin position="376"/>
        <end position="394"/>
    </location>
</feature>
<evidence type="ECO:0000256" key="3">
    <source>
        <dbReference type="ARBA" id="ARBA00022692"/>
    </source>
</evidence>
<accession>A0ABZ0IDD1</accession>
<evidence type="ECO:0000256" key="6">
    <source>
        <dbReference type="SAM" id="Phobius"/>
    </source>
</evidence>
<keyword evidence="5 6" id="KW-0472">Membrane</keyword>
<dbReference type="Proteomes" id="UP001626549">
    <property type="component" value="Chromosome"/>
</dbReference>
<feature type="transmembrane region" description="Helical" evidence="6">
    <location>
        <begin position="138"/>
        <end position="156"/>
    </location>
</feature>
<comment type="similarity">
    <text evidence="2">Belongs to the purine-cytosine permease (2.A.39) family.</text>
</comment>
<proteinExistence type="inferred from homology"/>
<organism evidence="7 8">
    <name type="scientific">Congregibacter brevis</name>
    <dbReference type="NCBI Taxonomy" id="3081201"/>
    <lineage>
        <taxon>Bacteria</taxon>
        <taxon>Pseudomonadati</taxon>
        <taxon>Pseudomonadota</taxon>
        <taxon>Gammaproteobacteria</taxon>
        <taxon>Cellvibrionales</taxon>
        <taxon>Halieaceae</taxon>
        <taxon>Congregibacter</taxon>
    </lineage>
</organism>
<feature type="transmembrane region" description="Helical" evidence="6">
    <location>
        <begin position="21"/>
        <end position="43"/>
    </location>
</feature>
<sequence length="428" mass="45059">MADALAYDADSRTPVDPAQAVSGMQIGIVLIGISITLPLMYSAGELAQGMGLRSALTATLLGALALSLMSIPAAVVGARTRLSSYMIIEHTFGYAGAKFVNFGFGVFLLGWYAVTAELFGRTLFLAAAELSTLALPEWSYTVLSSLIVTVTTIYGFKAIDRLALIAVPFLLLSLAGVVVLSLRQVAFAELLNMPGTGDIDMPTGVSAVIGAAIVGVVLTPDLTRYARTTRDCVVASFVGQGGGMCIAYIVGMIPVLVWGELEPMTYMILMGFGGIALAVLVFATWTTNVINLYSTALASRASVPLGDYRSVVIVMGVVGTVAAIVGISDQLIDFLILMGLLVPPIAGIYFADFYIFGRRDFSEEHLADRPAIKVSAVLIALGSGLVSAWLYYAGASITTIGALDALILSMLAYSSLEFVLGKRAKQRS</sequence>
<reference evidence="7 8" key="1">
    <citation type="submission" date="2023-10" db="EMBL/GenBank/DDBJ databases">
        <title>Two novel species belonging to the OM43/NOR5 clade.</title>
        <authorList>
            <person name="Park M."/>
        </authorList>
    </citation>
    <scope>NUCLEOTIDE SEQUENCE [LARGE SCALE GENOMIC DNA]</scope>
    <source>
        <strain evidence="7 8">IMCC45268</strain>
    </source>
</reference>
<keyword evidence="3 6" id="KW-0812">Transmembrane</keyword>
<evidence type="ECO:0000256" key="2">
    <source>
        <dbReference type="ARBA" id="ARBA00008974"/>
    </source>
</evidence>
<dbReference type="PANTHER" id="PTHR30569">
    <property type="entry name" value="CYTOSINE TRANSPORTER CODB"/>
    <property type="match status" value="1"/>
</dbReference>
<evidence type="ECO:0000313" key="7">
    <source>
        <dbReference type="EMBL" id="WOJ97098.1"/>
    </source>
</evidence>
<feature type="transmembrane region" description="Helical" evidence="6">
    <location>
        <begin position="334"/>
        <end position="355"/>
    </location>
</feature>
<protein>
    <submittedName>
        <fullName evidence="7">Cytosine permease</fullName>
    </submittedName>
</protein>
<gene>
    <name evidence="7" type="ORF">R0137_00655</name>
</gene>
<feature type="transmembrane region" description="Helical" evidence="6">
    <location>
        <begin position="163"/>
        <end position="182"/>
    </location>
</feature>
<keyword evidence="8" id="KW-1185">Reference proteome</keyword>